<dbReference type="Proteomes" id="UP000231252">
    <property type="component" value="Unassembled WGS sequence"/>
</dbReference>
<protein>
    <recommendedName>
        <fullName evidence="3">AbiEi antitoxin C-terminal domain-containing protein</fullName>
    </recommendedName>
</protein>
<sequence length="223" mass="26372">MISIQNTDTERLLSELEKLPYFTFEALSRLSEKPYKQCWQMVNRWRKKGYLTKLKKGIYTTKSYYGRHISDMDYIPSIASILNPISYLSLEYILQKHNILTDATYTITSVTTKPTTKYLNDVGGFYYKSIKTSLYAGFICKNYYGITVNEATLEKALFDYMYFRPIYNRGRVIKTDVAEELRLNLEVFTEEQITSFSNWCEVSGLRKMRLVNQNFKENIWKKI</sequence>
<dbReference type="AlphaFoldDB" id="A0A2H0XC74"/>
<evidence type="ECO:0000313" key="1">
    <source>
        <dbReference type="EMBL" id="PIS22523.1"/>
    </source>
</evidence>
<reference evidence="2" key="1">
    <citation type="submission" date="2017-09" db="EMBL/GenBank/DDBJ databases">
        <title>Depth-based differentiation of microbial function through sediment-hosted aquifers and enrichment of novel symbionts in the deep terrestrial subsurface.</title>
        <authorList>
            <person name="Probst A.J."/>
            <person name="Ladd B."/>
            <person name="Jarett J.K."/>
            <person name="Geller-Mcgrath D.E."/>
            <person name="Sieber C.M.K."/>
            <person name="Emerson J.B."/>
            <person name="Anantharaman K."/>
            <person name="Thomas B.C."/>
            <person name="Malmstrom R."/>
            <person name="Stieglmeier M."/>
            <person name="Klingl A."/>
            <person name="Woyke T."/>
            <person name="Ryan C.M."/>
            <person name="Banfield J.F."/>
        </authorList>
    </citation>
    <scope>NUCLEOTIDE SEQUENCE [LARGE SCALE GENOMIC DNA]</scope>
</reference>
<name>A0A2H0XC74_UNCKA</name>
<dbReference type="EMBL" id="PEYU01000026">
    <property type="protein sequence ID" value="PIS22523.1"/>
    <property type="molecule type" value="Genomic_DNA"/>
</dbReference>
<organism evidence="1 2">
    <name type="scientific">candidate division WWE3 bacterium CG08_land_8_20_14_0_20_41_10</name>
    <dbReference type="NCBI Taxonomy" id="1975085"/>
    <lineage>
        <taxon>Bacteria</taxon>
        <taxon>Katanobacteria</taxon>
    </lineage>
</organism>
<comment type="caution">
    <text evidence="1">The sequence shown here is derived from an EMBL/GenBank/DDBJ whole genome shotgun (WGS) entry which is preliminary data.</text>
</comment>
<evidence type="ECO:0000313" key="2">
    <source>
        <dbReference type="Proteomes" id="UP000231252"/>
    </source>
</evidence>
<accession>A0A2H0XC74</accession>
<proteinExistence type="predicted"/>
<evidence type="ECO:0008006" key="3">
    <source>
        <dbReference type="Google" id="ProtNLM"/>
    </source>
</evidence>
<gene>
    <name evidence="1" type="ORF">COT50_01555</name>
</gene>